<evidence type="ECO:0000256" key="2">
    <source>
        <dbReference type="SAM" id="MobiDB-lite"/>
    </source>
</evidence>
<protein>
    <submittedName>
        <fullName evidence="3">Uncharacterized protein</fullName>
    </submittedName>
</protein>
<dbReference type="Proteomes" id="UP000179807">
    <property type="component" value="Unassembled WGS sequence"/>
</dbReference>
<reference evidence="3" key="1">
    <citation type="submission" date="2016-10" db="EMBL/GenBank/DDBJ databases">
        <authorList>
            <person name="Benchimol M."/>
            <person name="Almeida L.G."/>
            <person name="Vasconcelos A.T."/>
            <person name="Perreira-Neves A."/>
            <person name="Rosa I.A."/>
            <person name="Tasca T."/>
            <person name="Bogo M.R."/>
            <person name="de Souza W."/>
        </authorList>
    </citation>
    <scope>NUCLEOTIDE SEQUENCE [LARGE SCALE GENOMIC DNA]</scope>
    <source>
        <strain evidence="3">K</strain>
    </source>
</reference>
<sequence length="434" mass="51393">MSSSDSEEEEENITSSYVQSITRHFRLNFNNCHPTSTKDGNNEDQETKEKKEKYEMESEEKINHLNHNDYDSVQKYVLEQLKGEDCDDLFEDITFQFADSSEFPEILPKSKPEYILDSEELRAIEEEIKGSFDIDEFIRENHISLDEKEILNIKLEIEKSYHLTDEDLFQVSTIELTDEKIQKVQEEVDSQFKPVTLSKEEIQEIEKEVENSFKNEDDIKKQFKQEILRYNEELNLKFEEEKSKEQIKIEELNHQIQFLQKEIENANAMKQKTYNDQKQQIIEKLKNQITNLKNEKNENDNKINTITKFYKGGENSNNQRSFISIRGKIDDHLHTRNKESICKLNHIRKILRNHLQNINKLINLLNELFEKQGQEKLPVLPKELLLPEISISQIAEEMHEIMQETIEQGNQLNESFIEIIDKLDGFLSKIIDNS</sequence>
<organism evidence="3 4">
    <name type="scientific">Tritrichomonas foetus</name>
    <dbReference type="NCBI Taxonomy" id="1144522"/>
    <lineage>
        <taxon>Eukaryota</taxon>
        <taxon>Metamonada</taxon>
        <taxon>Parabasalia</taxon>
        <taxon>Tritrichomonadida</taxon>
        <taxon>Tritrichomonadidae</taxon>
        <taxon>Tritrichomonas</taxon>
    </lineage>
</organism>
<comment type="caution">
    <text evidence="3">The sequence shown here is derived from an EMBL/GenBank/DDBJ whole genome shotgun (WGS) entry which is preliminary data.</text>
</comment>
<keyword evidence="4" id="KW-1185">Reference proteome</keyword>
<gene>
    <name evidence="3" type="ORF">TRFO_11774</name>
</gene>
<feature type="compositionally biased region" description="Polar residues" evidence="2">
    <location>
        <begin position="28"/>
        <end position="39"/>
    </location>
</feature>
<dbReference type="AlphaFoldDB" id="A0A1J4J250"/>
<keyword evidence="1" id="KW-0175">Coiled coil</keyword>
<evidence type="ECO:0000313" key="3">
    <source>
        <dbReference type="EMBL" id="OHS93550.1"/>
    </source>
</evidence>
<dbReference type="VEuPathDB" id="TrichDB:TRFO_11774"/>
<proteinExistence type="predicted"/>
<accession>A0A1J4J250</accession>
<dbReference type="EMBL" id="MLAK01001393">
    <property type="protein sequence ID" value="OHS93550.1"/>
    <property type="molecule type" value="Genomic_DNA"/>
</dbReference>
<feature type="compositionally biased region" description="Basic and acidic residues" evidence="2">
    <location>
        <begin position="45"/>
        <end position="60"/>
    </location>
</feature>
<name>A0A1J4J250_9EUKA</name>
<evidence type="ECO:0000256" key="1">
    <source>
        <dbReference type="SAM" id="Coils"/>
    </source>
</evidence>
<feature type="region of interest" description="Disordered" evidence="2">
    <location>
        <begin position="28"/>
        <end position="60"/>
    </location>
</feature>
<evidence type="ECO:0000313" key="4">
    <source>
        <dbReference type="Proteomes" id="UP000179807"/>
    </source>
</evidence>
<dbReference type="GeneID" id="94830934"/>
<dbReference type="RefSeq" id="XP_068346687.1">
    <property type="nucleotide sequence ID" value="XM_068496230.1"/>
</dbReference>
<feature type="coiled-coil region" evidence="1">
    <location>
        <begin position="202"/>
        <end position="305"/>
    </location>
</feature>